<dbReference type="PANTHER" id="PTHR14207">
    <property type="entry name" value="STEROL ISOMERASE"/>
    <property type="match status" value="1"/>
</dbReference>
<keyword evidence="3 6" id="KW-0812">Transmembrane</keyword>
<feature type="domain" description="EXPERA" evidence="8">
    <location>
        <begin position="45"/>
        <end position="223"/>
    </location>
</feature>
<feature type="transmembrane region" description="Helical" evidence="7">
    <location>
        <begin position="50"/>
        <end position="69"/>
    </location>
</feature>
<evidence type="ECO:0000313" key="9">
    <source>
        <dbReference type="EMBL" id="KAL2040713.1"/>
    </source>
</evidence>
<protein>
    <recommendedName>
        <fullName evidence="8">EXPERA domain-containing protein</fullName>
    </recommendedName>
</protein>
<feature type="transmembrane region" description="Helical" evidence="7">
    <location>
        <begin position="133"/>
        <end position="154"/>
    </location>
</feature>
<evidence type="ECO:0000256" key="3">
    <source>
        <dbReference type="ARBA" id="ARBA00022692"/>
    </source>
</evidence>
<feature type="transmembrane region" description="Helical" evidence="7">
    <location>
        <begin position="166"/>
        <end position="185"/>
    </location>
</feature>
<organism evidence="9 10">
    <name type="scientific">Stereocaulon virgatum</name>
    <dbReference type="NCBI Taxonomy" id="373712"/>
    <lineage>
        <taxon>Eukaryota</taxon>
        <taxon>Fungi</taxon>
        <taxon>Dikarya</taxon>
        <taxon>Ascomycota</taxon>
        <taxon>Pezizomycotina</taxon>
        <taxon>Lecanoromycetes</taxon>
        <taxon>OSLEUM clade</taxon>
        <taxon>Lecanoromycetidae</taxon>
        <taxon>Lecanorales</taxon>
        <taxon>Lecanorineae</taxon>
        <taxon>Stereocaulaceae</taxon>
        <taxon>Stereocaulon</taxon>
    </lineage>
</organism>
<dbReference type="EMBL" id="JBEFKJ010000020">
    <property type="protein sequence ID" value="KAL2040713.1"/>
    <property type="molecule type" value="Genomic_DNA"/>
</dbReference>
<evidence type="ECO:0000256" key="4">
    <source>
        <dbReference type="ARBA" id="ARBA00022989"/>
    </source>
</evidence>
<comment type="subcellular location">
    <subcellularLocation>
        <location evidence="1">Membrane</location>
        <topology evidence="1">Multi-pass membrane protein</topology>
    </subcellularLocation>
</comment>
<feature type="transmembrane region" description="Helical" evidence="7">
    <location>
        <begin position="205"/>
        <end position="224"/>
    </location>
</feature>
<feature type="transmembrane region" description="Helical" evidence="7">
    <location>
        <begin position="20"/>
        <end position="38"/>
    </location>
</feature>
<keyword evidence="4 6" id="KW-1133">Transmembrane helix</keyword>
<dbReference type="InterPro" id="IPR007905">
    <property type="entry name" value="EBP"/>
</dbReference>
<reference evidence="9 10" key="1">
    <citation type="submission" date="2024-09" db="EMBL/GenBank/DDBJ databases">
        <title>Rethinking Asexuality: The Enigmatic Case of Functional Sexual Genes in Lepraria (Stereocaulaceae).</title>
        <authorList>
            <person name="Doellman M."/>
            <person name="Sun Y."/>
            <person name="Barcenas-Pena A."/>
            <person name="Lumbsch H.T."/>
            <person name="Grewe F."/>
        </authorList>
    </citation>
    <scope>NUCLEOTIDE SEQUENCE [LARGE SCALE GENOMIC DNA]</scope>
    <source>
        <strain evidence="9 10">Mercado 3170</strain>
    </source>
</reference>
<evidence type="ECO:0000313" key="10">
    <source>
        <dbReference type="Proteomes" id="UP001590950"/>
    </source>
</evidence>
<evidence type="ECO:0000256" key="1">
    <source>
        <dbReference type="ARBA" id="ARBA00004141"/>
    </source>
</evidence>
<gene>
    <name evidence="9" type="ORF">N7G274_006692</name>
</gene>
<comment type="caution">
    <text evidence="9">The sequence shown here is derived from an EMBL/GenBank/DDBJ whole genome shotgun (WGS) entry which is preliminary data.</text>
</comment>
<keyword evidence="5 6" id="KW-0472">Membrane</keyword>
<accession>A0ABR4A6P9</accession>
<sequence length="249" mass="28003">MSTQSPQSTLVIDRTTITSLLAALSLLVIAYVASLRLLHVSTTTKLRIIFIWHAFDSLVHFILEGSFLYNCFFTYTPIPHTSDYPHPASLSPPGVYFLGYQDRLYGNAYGTSPFAKLWQEYAKADKRWGGADLTVISLELLTVFGAGPLALYICELIRRRDSGARLWFWGTVLATGELYGGFMTFAPEWLSGNSNLDTSNFMYLWVYLTFFNMLWVFLPLFVLYEAYNSINLAFARASGAVGVESKKTA</sequence>
<dbReference type="PROSITE" id="PS51751">
    <property type="entry name" value="EXPERA"/>
    <property type="match status" value="1"/>
</dbReference>
<evidence type="ECO:0000256" key="5">
    <source>
        <dbReference type="ARBA" id="ARBA00023136"/>
    </source>
</evidence>
<dbReference type="InterPro" id="IPR033118">
    <property type="entry name" value="EXPERA"/>
</dbReference>
<dbReference type="Pfam" id="PF05241">
    <property type="entry name" value="EBP"/>
    <property type="match status" value="1"/>
</dbReference>
<dbReference type="PANTHER" id="PTHR14207:SF1">
    <property type="entry name" value="EMOPAMIL-BINDING PROTEIN-LIKE"/>
    <property type="match status" value="1"/>
</dbReference>
<comment type="similarity">
    <text evidence="2">Belongs to the EBP family.</text>
</comment>
<evidence type="ECO:0000256" key="7">
    <source>
        <dbReference type="SAM" id="Phobius"/>
    </source>
</evidence>
<evidence type="ECO:0000256" key="2">
    <source>
        <dbReference type="ARBA" id="ARBA00008337"/>
    </source>
</evidence>
<keyword evidence="10" id="KW-1185">Reference proteome</keyword>
<dbReference type="Proteomes" id="UP001590950">
    <property type="component" value="Unassembled WGS sequence"/>
</dbReference>
<evidence type="ECO:0000259" key="8">
    <source>
        <dbReference type="PROSITE" id="PS51751"/>
    </source>
</evidence>
<proteinExistence type="inferred from homology"/>
<evidence type="ECO:0000256" key="6">
    <source>
        <dbReference type="PROSITE-ProRule" id="PRU01087"/>
    </source>
</evidence>
<name>A0ABR4A6P9_9LECA</name>